<protein>
    <submittedName>
        <fullName evidence="2">Uncharacterized protein</fullName>
    </submittedName>
</protein>
<feature type="region of interest" description="Disordered" evidence="1">
    <location>
        <begin position="61"/>
        <end position="94"/>
    </location>
</feature>
<accession>A0ABP6G4S1</accession>
<gene>
    <name evidence="2" type="ORF">GCM10010315_25180</name>
</gene>
<name>A0ABP6G4S1_9ACTN</name>
<dbReference type="RefSeq" id="WP_344435134.1">
    <property type="nucleotide sequence ID" value="NZ_BAAASL010000008.1"/>
</dbReference>
<evidence type="ECO:0000256" key="1">
    <source>
        <dbReference type="SAM" id="MobiDB-lite"/>
    </source>
</evidence>
<reference evidence="3" key="1">
    <citation type="journal article" date="2019" name="Int. J. Syst. Evol. Microbiol.">
        <title>The Global Catalogue of Microorganisms (GCM) 10K type strain sequencing project: providing services to taxonomists for standard genome sequencing and annotation.</title>
        <authorList>
            <consortium name="The Broad Institute Genomics Platform"/>
            <consortium name="The Broad Institute Genome Sequencing Center for Infectious Disease"/>
            <person name="Wu L."/>
            <person name="Ma J."/>
        </authorList>
    </citation>
    <scope>NUCLEOTIDE SEQUENCE [LARGE SCALE GENOMIC DNA]</scope>
    <source>
        <strain evidence="3">JCM 4542</strain>
    </source>
</reference>
<keyword evidence="3" id="KW-1185">Reference proteome</keyword>
<organism evidence="2 3">
    <name type="scientific">Streptomyces luteosporeus</name>
    <dbReference type="NCBI Taxonomy" id="173856"/>
    <lineage>
        <taxon>Bacteria</taxon>
        <taxon>Bacillati</taxon>
        <taxon>Actinomycetota</taxon>
        <taxon>Actinomycetes</taxon>
        <taxon>Kitasatosporales</taxon>
        <taxon>Streptomycetaceae</taxon>
        <taxon>Streptomyces</taxon>
    </lineage>
</organism>
<dbReference type="EMBL" id="BAAASL010000008">
    <property type="protein sequence ID" value="GAA2715636.1"/>
    <property type="molecule type" value="Genomic_DNA"/>
</dbReference>
<sequence>MRPARFQEFTVKALAEAPYIRTVEPVNEPGERPHGLEITFTNGAQLQVGITYARADGEKFEDADGTPVAESPVEGEPPAAVPWPELPSTGRREPRDLEPYLVSALVNSGNAEIASVYGYSDREAPAKYPGAGVRFHNGSRIFMFFE</sequence>
<evidence type="ECO:0000313" key="2">
    <source>
        <dbReference type="EMBL" id="GAA2715636.1"/>
    </source>
</evidence>
<comment type="caution">
    <text evidence="2">The sequence shown here is derived from an EMBL/GenBank/DDBJ whole genome shotgun (WGS) entry which is preliminary data.</text>
</comment>
<evidence type="ECO:0000313" key="3">
    <source>
        <dbReference type="Proteomes" id="UP001500886"/>
    </source>
</evidence>
<proteinExistence type="predicted"/>
<dbReference type="Proteomes" id="UP001500886">
    <property type="component" value="Unassembled WGS sequence"/>
</dbReference>